<reference evidence="2 3" key="1">
    <citation type="submission" date="2022-06" db="EMBL/GenBank/DDBJ databases">
        <title>Runella sp. S5 genome sequencing.</title>
        <authorList>
            <person name="Park S."/>
        </authorList>
    </citation>
    <scope>NUCLEOTIDE SEQUENCE [LARGE SCALE GENOMIC DNA]</scope>
    <source>
        <strain evidence="2 3">S5</strain>
    </source>
</reference>
<dbReference type="InterPro" id="IPR001387">
    <property type="entry name" value="Cro/C1-type_HTH"/>
</dbReference>
<dbReference type="Pfam" id="PF01381">
    <property type="entry name" value="HTH_3"/>
    <property type="match status" value="1"/>
</dbReference>
<dbReference type="SUPFAM" id="SSF47413">
    <property type="entry name" value="lambda repressor-like DNA-binding domains"/>
    <property type="match status" value="2"/>
</dbReference>
<keyword evidence="3" id="KW-1185">Reference proteome</keyword>
<organism evidence="2 3">
    <name type="scientific">Runella salmonicolor</name>
    <dbReference type="NCBI Taxonomy" id="2950278"/>
    <lineage>
        <taxon>Bacteria</taxon>
        <taxon>Pseudomonadati</taxon>
        <taxon>Bacteroidota</taxon>
        <taxon>Cytophagia</taxon>
        <taxon>Cytophagales</taxon>
        <taxon>Spirosomataceae</taxon>
        <taxon>Runella</taxon>
    </lineage>
</organism>
<sequence>MPKPIESDLLRKIKLRRLIRENAEGNQKNFADKVGLTQSQISHLLSGREITDKMWQRILNSLGVKDVAIEEDYIKLKEEHELAKNMVHHGKMLDAYMKKYQLRTKDVAERLGVSSAMVSVYKTTEQFRPEIAEKITKLMVNNDPIFESKYVYAELPTFSDTERHLSDLSKCDTYRLNQKVDYDLDGAVVVKIETDSMEPTIRKESELLAVLIPENKYKYHTGLTVIHYADMIAIGDVQSNDILDKGYITLNRGKGAVLRVLKEDIQHLWYIVLGLNVKF</sequence>
<dbReference type="Proteomes" id="UP001204772">
    <property type="component" value="Unassembled WGS sequence"/>
</dbReference>
<dbReference type="PROSITE" id="PS50943">
    <property type="entry name" value="HTH_CROC1"/>
    <property type="match status" value="1"/>
</dbReference>
<gene>
    <name evidence="2" type="ORF">NCI00_20725</name>
</gene>
<comment type="caution">
    <text evidence="2">The sequence shown here is derived from an EMBL/GenBank/DDBJ whole genome shotgun (WGS) entry which is preliminary data.</text>
</comment>
<accession>A0ABT1FW25</accession>
<dbReference type="RefSeq" id="WP_253530796.1">
    <property type="nucleotide sequence ID" value="NZ_JAMZEL010000009.1"/>
</dbReference>
<evidence type="ECO:0000259" key="1">
    <source>
        <dbReference type="PROSITE" id="PS50943"/>
    </source>
</evidence>
<dbReference type="EMBL" id="JAMZEL010000009">
    <property type="protein sequence ID" value="MCP1384873.1"/>
    <property type="molecule type" value="Genomic_DNA"/>
</dbReference>
<evidence type="ECO:0000313" key="2">
    <source>
        <dbReference type="EMBL" id="MCP1384873.1"/>
    </source>
</evidence>
<evidence type="ECO:0000313" key="3">
    <source>
        <dbReference type="Proteomes" id="UP001204772"/>
    </source>
</evidence>
<dbReference type="SMART" id="SM00530">
    <property type="entry name" value="HTH_XRE"/>
    <property type="match status" value="2"/>
</dbReference>
<dbReference type="Gene3D" id="1.10.260.40">
    <property type="entry name" value="lambda repressor-like DNA-binding domains"/>
    <property type="match status" value="1"/>
</dbReference>
<dbReference type="InterPro" id="IPR010982">
    <property type="entry name" value="Lambda_DNA-bd_dom_sf"/>
</dbReference>
<feature type="domain" description="HTH cro/C1-type" evidence="1">
    <location>
        <begin position="17"/>
        <end position="69"/>
    </location>
</feature>
<proteinExistence type="predicted"/>
<dbReference type="CDD" id="cd00093">
    <property type="entry name" value="HTH_XRE"/>
    <property type="match status" value="1"/>
</dbReference>
<protein>
    <submittedName>
        <fullName evidence="2">Helix-turn-helix transcriptional regulator</fullName>
    </submittedName>
</protein>
<name>A0ABT1FW25_9BACT</name>